<dbReference type="AlphaFoldDB" id="A0A8T3E1L9"/>
<evidence type="ECO:0000313" key="4">
    <source>
        <dbReference type="EMBL" id="KAI1902580.1"/>
    </source>
</evidence>
<feature type="compositionally biased region" description="Low complexity" evidence="1">
    <location>
        <begin position="149"/>
        <end position="181"/>
    </location>
</feature>
<feature type="chain" id="PRO_5035868481" evidence="3">
    <location>
        <begin position="24"/>
        <end position="295"/>
    </location>
</feature>
<dbReference type="EMBL" id="JAERUA010000002">
    <property type="protein sequence ID" value="KAI1902580.1"/>
    <property type="molecule type" value="Genomic_DNA"/>
</dbReference>
<feature type="region of interest" description="Disordered" evidence="1">
    <location>
        <begin position="89"/>
        <end position="185"/>
    </location>
</feature>
<dbReference type="OrthoDB" id="8960225at2759"/>
<feature type="transmembrane region" description="Helical" evidence="2">
    <location>
        <begin position="194"/>
        <end position="217"/>
    </location>
</feature>
<accession>A0A8T3E1L9</accession>
<evidence type="ECO:0000256" key="3">
    <source>
        <dbReference type="SAM" id="SignalP"/>
    </source>
</evidence>
<dbReference type="Proteomes" id="UP000829720">
    <property type="component" value="Unassembled WGS sequence"/>
</dbReference>
<reference evidence="4" key="1">
    <citation type="submission" date="2021-01" db="EMBL/GenBank/DDBJ databases">
        <authorList>
            <person name="Zahm M."/>
            <person name="Roques C."/>
            <person name="Cabau C."/>
            <person name="Klopp C."/>
            <person name="Donnadieu C."/>
            <person name="Jouanno E."/>
            <person name="Lampietro C."/>
            <person name="Louis A."/>
            <person name="Herpin A."/>
            <person name="Echchiki A."/>
            <person name="Berthelot C."/>
            <person name="Parey E."/>
            <person name="Roest-Crollius H."/>
            <person name="Braasch I."/>
            <person name="Postlethwait J."/>
            <person name="Bobe J."/>
            <person name="Montfort J."/>
            <person name="Bouchez O."/>
            <person name="Begum T."/>
            <person name="Mejri S."/>
            <person name="Adams A."/>
            <person name="Chen W.-J."/>
            <person name="Guiguen Y."/>
        </authorList>
    </citation>
    <scope>NUCLEOTIDE SEQUENCE</scope>
    <source>
        <tissue evidence="4">Blood</tissue>
    </source>
</reference>
<proteinExistence type="predicted"/>
<keyword evidence="2" id="KW-0472">Membrane</keyword>
<keyword evidence="2" id="KW-0812">Transmembrane</keyword>
<keyword evidence="2" id="KW-1133">Transmembrane helix</keyword>
<dbReference type="PANTHER" id="PTHR28602:SF1">
    <property type="entry name" value="ENDOTHELIAL CELL-SPECIFIC CHEMOTAXIS REGULATOR"/>
    <property type="match status" value="1"/>
</dbReference>
<name>A0A8T3E1L9_9TELE</name>
<dbReference type="PANTHER" id="PTHR28602">
    <property type="entry name" value="ENDOTHELIAL CELL-SPECIFIC CHEMOTAXIS REGULATOR"/>
    <property type="match status" value="1"/>
</dbReference>
<dbReference type="PRINTS" id="PR02069">
    <property type="entry name" value="ECCREGULATOR"/>
</dbReference>
<keyword evidence="3" id="KW-0732">Signal</keyword>
<evidence type="ECO:0000313" key="5">
    <source>
        <dbReference type="Proteomes" id="UP000829720"/>
    </source>
</evidence>
<comment type="caution">
    <text evidence="4">The sequence shown here is derived from an EMBL/GenBank/DDBJ whole genome shotgun (WGS) entry which is preliminary data.</text>
</comment>
<feature type="compositionally biased region" description="Low complexity" evidence="1">
    <location>
        <begin position="116"/>
        <end position="128"/>
    </location>
</feature>
<evidence type="ECO:0000256" key="1">
    <source>
        <dbReference type="SAM" id="MobiDB-lite"/>
    </source>
</evidence>
<feature type="compositionally biased region" description="Polar residues" evidence="1">
    <location>
        <begin position="262"/>
        <end position="278"/>
    </location>
</feature>
<feature type="signal peptide" evidence="3">
    <location>
        <begin position="1"/>
        <end position="23"/>
    </location>
</feature>
<protein>
    <submittedName>
        <fullName evidence="4">Uncharacterized protein</fullName>
    </submittedName>
</protein>
<feature type="region of interest" description="Disordered" evidence="1">
    <location>
        <begin position="262"/>
        <end position="282"/>
    </location>
</feature>
<organism evidence="4 5">
    <name type="scientific">Albula goreensis</name>
    <dbReference type="NCBI Taxonomy" id="1534307"/>
    <lineage>
        <taxon>Eukaryota</taxon>
        <taxon>Metazoa</taxon>
        <taxon>Chordata</taxon>
        <taxon>Craniata</taxon>
        <taxon>Vertebrata</taxon>
        <taxon>Euteleostomi</taxon>
        <taxon>Actinopterygii</taxon>
        <taxon>Neopterygii</taxon>
        <taxon>Teleostei</taxon>
        <taxon>Albuliformes</taxon>
        <taxon>Albulidae</taxon>
        <taxon>Albula</taxon>
    </lineage>
</organism>
<keyword evidence="5" id="KW-1185">Reference proteome</keyword>
<evidence type="ECO:0000256" key="2">
    <source>
        <dbReference type="SAM" id="Phobius"/>
    </source>
</evidence>
<gene>
    <name evidence="4" type="ORF">AGOR_G00017340</name>
</gene>
<feature type="compositionally biased region" description="Polar residues" evidence="1">
    <location>
        <begin position="129"/>
        <end position="142"/>
    </location>
</feature>
<sequence>MDSQICCLLLLSVCLRHVPTVSAQKDIREETINVTSSLSTPVATIKVLESTMSPTTSTTQKQPQNDNHETLTTTMTSVFNASLTHPVSTALPTTSSSGKYSSAETSTAVPENKSQTTTPGNTRGTETTSSQMPFPQTSTSARRASPFISSTAATQSATTTAAKSSTEARASSASPTGTAGSVPPTQATGNSLTMLAFGVMTFILILIIVMVVLVTAIHLRGRCNSKVEGKKSGDSVLSESQVTSNGEKESITLVSVKTINNETDTDSPQISSVHSTTLDSEDQELRRDLLNNKLV</sequence>
<dbReference type="Pfam" id="PF15820">
    <property type="entry name" value="ECSCR"/>
    <property type="match status" value="1"/>
</dbReference>
<dbReference type="InterPro" id="IPR026247">
    <property type="entry name" value="ECSCR"/>
</dbReference>
<feature type="compositionally biased region" description="Polar residues" evidence="1">
    <location>
        <begin position="89"/>
        <end position="115"/>
    </location>
</feature>